<dbReference type="InterPro" id="IPR036388">
    <property type="entry name" value="WH-like_DNA-bd_sf"/>
</dbReference>
<dbReference type="InterPro" id="IPR041664">
    <property type="entry name" value="AAA_16"/>
</dbReference>
<accession>A0ABT2PUU7</accession>
<dbReference type="InterPro" id="IPR027417">
    <property type="entry name" value="P-loop_NTPase"/>
</dbReference>
<proteinExistence type="predicted"/>
<dbReference type="Gene3D" id="1.25.40.10">
    <property type="entry name" value="Tetratricopeptide repeat domain"/>
    <property type="match status" value="1"/>
</dbReference>
<keyword evidence="3" id="KW-0804">Transcription</keyword>
<protein>
    <submittedName>
        <fullName evidence="5">LuxR C-terminal-related transcriptional regulator</fullName>
    </submittedName>
</protein>
<dbReference type="Proteomes" id="UP001525968">
    <property type="component" value="Unassembled WGS sequence"/>
</dbReference>
<reference evidence="5 6" key="1">
    <citation type="submission" date="2022-09" db="EMBL/GenBank/DDBJ databases">
        <title>Draft genome of isolate Be4.</title>
        <authorList>
            <person name="Sanchez-Castro I."/>
            <person name="Martinez-Rodriguez P."/>
            <person name="Descostes M."/>
            <person name="Merroun M."/>
        </authorList>
    </citation>
    <scope>NUCLEOTIDE SEQUENCE [LARGE SCALE GENOMIC DNA]</scope>
    <source>
        <strain evidence="5 6">Be4</strain>
    </source>
</reference>
<dbReference type="PRINTS" id="PR00038">
    <property type="entry name" value="HTHLUXR"/>
</dbReference>
<dbReference type="PANTHER" id="PTHR44688">
    <property type="entry name" value="DNA-BINDING TRANSCRIPTIONAL ACTIVATOR DEVR_DOSR"/>
    <property type="match status" value="1"/>
</dbReference>
<gene>
    <name evidence="5" type="ORF">N0K08_19990</name>
</gene>
<keyword evidence="2" id="KW-0238">DNA-binding</keyword>
<evidence type="ECO:0000313" key="5">
    <source>
        <dbReference type="EMBL" id="MCT9812918.1"/>
    </source>
</evidence>
<keyword evidence="1" id="KW-0805">Transcription regulation</keyword>
<feature type="domain" description="HTH luxR-type" evidence="4">
    <location>
        <begin position="815"/>
        <end position="880"/>
    </location>
</feature>
<organism evidence="5 6">
    <name type="scientific">Acidovorax bellezanensis</name>
    <dbReference type="NCBI Taxonomy" id="2976702"/>
    <lineage>
        <taxon>Bacteria</taxon>
        <taxon>Pseudomonadati</taxon>
        <taxon>Pseudomonadota</taxon>
        <taxon>Betaproteobacteria</taxon>
        <taxon>Burkholderiales</taxon>
        <taxon>Comamonadaceae</taxon>
        <taxon>Acidovorax</taxon>
    </lineage>
</organism>
<sequence>MTTSSASSVPERLLARMNAARQLRCLLITGPAGAGKSALAAAWSDGLASQGIDVTRLTATDRHNDPLHFLQALRSCIAPQAPAATQNASRAAAGMDADPDAMERLAVLLVRDISARQRRLVCVLDDVQQLTSAATLDALQWLLDHAPAQLQWVLVARGMPRLSLDRLRSQAQLLELNQQDLCFTAAESAQFIQSQCALADPGQVRRLHERTQGWVHGLQLLTREPPADTSLSTAGTAQVLARYFDKEVLAPLRADELELLVHAAPCKRFCAALCAALVDTPQAVDGIAALLHRLERGDHFVVRVDDPSTGHWYRFHPLLRESLLARFAHFPEPQQQTVHGRAFAWFQGQGLPQETEHHAMRSGQAEQAALIEQCAQSLLARGERRELMDLLKELAPSNVNLQLWQARMQFFERKLDECAGSLDALQRLLPEDAVCQRFQVTVLQGALALQLDDTDAARAIMPRLRMVPSDADPFSVGSRHNILSWMYIQQGEYAMARSVQREAAPLVMNGAPLLATASGSLQGRSLVGLSYAMEGKMPQAERVLRAVVAQAAQAGKACSDARYLALSLLADVLFELDHIPQACALVEDKLEVLERTVMPDAMLRVYRVLAAAAWQSGQPAQTFSQLQRLKAYATHHRLERLLAHGLADTVHYHLLLQEPDAARSAMAQLQAMDKRQASDGAISEIAQAAQSASIQWALGTGDLEGAADRLAQLLASCEAAGRQRSVTHLLVRSAALDSLRGHGDAARLQLVEALRRGHRLGLLRSLVDADPMARALLQKLGTTEPLDPVLAFYVERLLATSSPTQAQACGAAAPPTSALQSLSEREMDMLRLLAQAMPNKKMARALELSPETVKWYLSRIYAKLGVSGRQEAVARARDLGWSSEATAP</sequence>
<evidence type="ECO:0000313" key="6">
    <source>
        <dbReference type="Proteomes" id="UP001525968"/>
    </source>
</evidence>
<evidence type="ECO:0000256" key="3">
    <source>
        <dbReference type="ARBA" id="ARBA00023163"/>
    </source>
</evidence>
<evidence type="ECO:0000256" key="1">
    <source>
        <dbReference type="ARBA" id="ARBA00023015"/>
    </source>
</evidence>
<dbReference type="Gene3D" id="3.40.50.300">
    <property type="entry name" value="P-loop containing nucleotide triphosphate hydrolases"/>
    <property type="match status" value="1"/>
</dbReference>
<dbReference type="InterPro" id="IPR016032">
    <property type="entry name" value="Sig_transdc_resp-reg_C-effctor"/>
</dbReference>
<dbReference type="EMBL" id="JAODYH010000014">
    <property type="protein sequence ID" value="MCT9812918.1"/>
    <property type="molecule type" value="Genomic_DNA"/>
</dbReference>
<dbReference type="Gene3D" id="1.10.10.10">
    <property type="entry name" value="Winged helix-like DNA-binding domain superfamily/Winged helix DNA-binding domain"/>
    <property type="match status" value="1"/>
</dbReference>
<dbReference type="Pfam" id="PF25873">
    <property type="entry name" value="WHD_MalT"/>
    <property type="match status" value="1"/>
</dbReference>
<dbReference type="PANTHER" id="PTHR44688:SF16">
    <property type="entry name" value="DNA-BINDING TRANSCRIPTIONAL ACTIVATOR DEVR_DOSR"/>
    <property type="match status" value="1"/>
</dbReference>
<dbReference type="Pfam" id="PF00196">
    <property type="entry name" value="GerE"/>
    <property type="match status" value="1"/>
</dbReference>
<dbReference type="InterPro" id="IPR011990">
    <property type="entry name" value="TPR-like_helical_dom_sf"/>
</dbReference>
<dbReference type="InterPro" id="IPR000792">
    <property type="entry name" value="Tscrpt_reg_LuxR_C"/>
</dbReference>
<keyword evidence="6" id="KW-1185">Reference proteome</keyword>
<dbReference type="SUPFAM" id="SSF52540">
    <property type="entry name" value="P-loop containing nucleoside triphosphate hydrolases"/>
    <property type="match status" value="1"/>
</dbReference>
<dbReference type="PROSITE" id="PS50043">
    <property type="entry name" value="HTH_LUXR_2"/>
    <property type="match status" value="1"/>
</dbReference>
<comment type="caution">
    <text evidence="5">The sequence shown here is derived from an EMBL/GenBank/DDBJ whole genome shotgun (WGS) entry which is preliminary data.</text>
</comment>
<dbReference type="Pfam" id="PF13191">
    <property type="entry name" value="AAA_16"/>
    <property type="match status" value="1"/>
</dbReference>
<dbReference type="CDD" id="cd06170">
    <property type="entry name" value="LuxR_C_like"/>
    <property type="match status" value="1"/>
</dbReference>
<evidence type="ECO:0000259" key="4">
    <source>
        <dbReference type="PROSITE" id="PS50043"/>
    </source>
</evidence>
<dbReference type="InterPro" id="IPR059106">
    <property type="entry name" value="WHD_MalT"/>
</dbReference>
<dbReference type="SUPFAM" id="SSF46894">
    <property type="entry name" value="C-terminal effector domain of the bipartite response regulators"/>
    <property type="match status" value="1"/>
</dbReference>
<evidence type="ECO:0000256" key="2">
    <source>
        <dbReference type="ARBA" id="ARBA00023125"/>
    </source>
</evidence>
<dbReference type="SMART" id="SM00421">
    <property type="entry name" value="HTH_LUXR"/>
    <property type="match status" value="1"/>
</dbReference>
<name>A0ABT2PUU7_9BURK</name>